<keyword evidence="4" id="KW-1185">Reference proteome</keyword>
<dbReference type="RefSeq" id="WP_145943897.1">
    <property type="nucleotide sequence ID" value="NZ_CP017641.1"/>
</dbReference>
<dbReference type="InterPro" id="IPR036249">
    <property type="entry name" value="Thioredoxin-like_sf"/>
</dbReference>
<dbReference type="InterPro" id="IPR013766">
    <property type="entry name" value="Thioredoxin_domain"/>
</dbReference>
<dbReference type="PANTHER" id="PTHR42852">
    <property type="entry name" value="THIOL:DISULFIDE INTERCHANGE PROTEIN DSBE"/>
    <property type="match status" value="1"/>
</dbReference>
<sequence length="179" mass="19703" precursor="true">MRTLLIAATVAIACPFSFADEASKVEISSPAPDFTATGIDGKAFKLSDKLKSGKKNVVLIFSRAHWCPFCMKQLAHLQQHADEFEALNAEVIVIFREEKDGTDGLTKIKNGTKTTFTLALDLDKKSSKAYSPKHRTFDNFVIDKDGNVAAVIDGTLRDRVTADKLLKALKKIEQKDSAK</sequence>
<feature type="chain" id="PRO_5012569022" evidence="1">
    <location>
        <begin position="20"/>
        <end position="179"/>
    </location>
</feature>
<dbReference type="SUPFAM" id="SSF52833">
    <property type="entry name" value="Thioredoxin-like"/>
    <property type="match status" value="1"/>
</dbReference>
<dbReference type="Pfam" id="PF00578">
    <property type="entry name" value="AhpC-TSA"/>
    <property type="match status" value="1"/>
</dbReference>
<dbReference type="Gene3D" id="3.40.30.10">
    <property type="entry name" value="Glutaredoxin"/>
    <property type="match status" value="1"/>
</dbReference>
<dbReference type="GO" id="GO:0016209">
    <property type="term" value="F:antioxidant activity"/>
    <property type="evidence" value="ECO:0007669"/>
    <property type="project" value="InterPro"/>
</dbReference>
<evidence type="ECO:0000313" key="3">
    <source>
        <dbReference type="EMBL" id="APZ90723.1"/>
    </source>
</evidence>
<feature type="domain" description="Thioredoxin" evidence="2">
    <location>
        <begin position="25"/>
        <end position="174"/>
    </location>
</feature>
<evidence type="ECO:0000313" key="4">
    <source>
        <dbReference type="Proteomes" id="UP000187735"/>
    </source>
</evidence>
<dbReference type="STRING" id="1891926.Fuma_00304"/>
<dbReference type="OrthoDB" id="9809746at2"/>
<dbReference type="EMBL" id="CP017641">
    <property type="protein sequence ID" value="APZ90723.1"/>
    <property type="molecule type" value="Genomic_DNA"/>
</dbReference>
<keyword evidence="1" id="KW-0732">Signal</keyword>
<dbReference type="InterPro" id="IPR000866">
    <property type="entry name" value="AhpC/TSA"/>
</dbReference>
<reference evidence="3 4" key="1">
    <citation type="journal article" date="2016" name="Front. Microbiol.">
        <title>Fuerstia marisgermanicae gen. nov., sp. nov., an Unusual Member of the Phylum Planctomycetes from the German Wadden Sea.</title>
        <authorList>
            <person name="Kohn T."/>
            <person name="Heuer A."/>
            <person name="Jogler M."/>
            <person name="Vollmers J."/>
            <person name="Boedeker C."/>
            <person name="Bunk B."/>
            <person name="Rast P."/>
            <person name="Borchert D."/>
            <person name="Glockner I."/>
            <person name="Freese H.M."/>
            <person name="Klenk H.P."/>
            <person name="Overmann J."/>
            <person name="Kaster A.K."/>
            <person name="Rohde M."/>
            <person name="Wiegand S."/>
            <person name="Jogler C."/>
        </authorList>
    </citation>
    <scope>NUCLEOTIDE SEQUENCE [LARGE SCALE GENOMIC DNA]</scope>
    <source>
        <strain evidence="3 4">NH11</strain>
    </source>
</reference>
<proteinExistence type="predicted"/>
<dbReference type="KEGG" id="fmr:Fuma_00304"/>
<dbReference type="Proteomes" id="UP000187735">
    <property type="component" value="Chromosome"/>
</dbReference>
<accession>A0A1P8W9I0</accession>
<evidence type="ECO:0000256" key="1">
    <source>
        <dbReference type="SAM" id="SignalP"/>
    </source>
</evidence>
<dbReference type="GO" id="GO:0016491">
    <property type="term" value="F:oxidoreductase activity"/>
    <property type="evidence" value="ECO:0007669"/>
    <property type="project" value="InterPro"/>
</dbReference>
<evidence type="ECO:0000259" key="2">
    <source>
        <dbReference type="PROSITE" id="PS51352"/>
    </source>
</evidence>
<dbReference type="InterPro" id="IPR050553">
    <property type="entry name" value="Thioredoxin_ResA/DsbE_sf"/>
</dbReference>
<organism evidence="3 4">
    <name type="scientific">Fuerstiella marisgermanici</name>
    <dbReference type="NCBI Taxonomy" id="1891926"/>
    <lineage>
        <taxon>Bacteria</taxon>
        <taxon>Pseudomonadati</taxon>
        <taxon>Planctomycetota</taxon>
        <taxon>Planctomycetia</taxon>
        <taxon>Planctomycetales</taxon>
        <taxon>Planctomycetaceae</taxon>
        <taxon>Fuerstiella</taxon>
    </lineage>
</organism>
<name>A0A1P8W9I0_9PLAN</name>
<protein>
    <submittedName>
        <fullName evidence="3">Thiol-disulfide oxidoreductase ResA</fullName>
    </submittedName>
</protein>
<dbReference type="AlphaFoldDB" id="A0A1P8W9I0"/>
<gene>
    <name evidence="3" type="primary">resA_1</name>
    <name evidence="3" type="ORF">Fuma_00304</name>
</gene>
<feature type="signal peptide" evidence="1">
    <location>
        <begin position="1"/>
        <end position="19"/>
    </location>
</feature>
<dbReference type="PROSITE" id="PS51352">
    <property type="entry name" value="THIOREDOXIN_2"/>
    <property type="match status" value="1"/>
</dbReference>